<dbReference type="FunFam" id="3.10.450.10:FF:000001">
    <property type="entry name" value="Cystatin-A"/>
    <property type="match status" value="1"/>
</dbReference>
<evidence type="ECO:0000259" key="9">
    <source>
        <dbReference type="Pfam" id="PF00031"/>
    </source>
</evidence>
<dbReference type="PANTHER" id="PTHR11414">
    <property type="entry name" value="CYSTATIN FAMILY MEMBER"/>
    <property type="match status" value="1"/>
</dbReference>
<dbReference type="GO" id="GO:0002376">
    <property type="term" value="P:immune system process"/>
    <property type="evidence" value="ECO:0007669"/>
    <property type="project" value="UniProtKB-KW"/>
</dbReference>
<comment type="subcellular location">
    <subcellularLocation>
        <location evidence="1">Cytoplasm</location>
    </subcellularLocation>
</comment>
<dbReference type="AlphaFoldDB" id="A0A3Q2R398"/>
<evidence type="ECO:0000256" key="3">
    <source>
        <dbReference type="ARBA" id="ARBA00022490"/>
    </source>
</evidence>
<accession>A0A3Q2R398</accession>
<dbReference type="GeneTree" id="ENSGT01030000235167"/>
<dbReference type="Proteomes" id="UP000265000">
    <property type="component" value="Unplaced"/>
</dbReference>
<keyword evidence="6" id="KW-0391">Immunity</keyword>
<dbReference type="GO" id="GO:0005829">
    <property type="term" value="C:cytosol"/>
    <property type="evidence" value="ECO:0007669"/>
    <property type="project" value="TreeGrafter"/>
</dbReference>
<dbReference type="Ensembl" id="ENSFHET00000029095.1">
    <property type="protein sequence ID" value="ENSFHEP00000034132.1"/>
    <property type="gene ID" value="ENSFHEG00000021676.1"/>
</dbReference>
<protein>
    <recommendedName>
        <fullName evidence="7">Cystatin-B</fullName>
    </recommendedName>
    <alternativeName>
        <fullName evidence="8">Stefin-B</fullName>
    </alternativeName>
</protein>
<dbReference type="Gene3D" id="3.10.450.10">
    <property type="match status" value="1"/>
</dbReference>
<organism evidence="10 11">
    <name type="scientific">Fundulus heteroclitus</name>
    <name type="common">Killifish</name>
    <name type="synonym">Mummichog</name>
    <dbReference type="NCBI Taxonomy" id="8078"/>
    <lineage>
        <taxon>Eukaryota</taxon>
        <taxon>Metazoa</taxon>
        <taxon>Chordata</taxon>
        <taxon>Craniata</taxon>
        <taxon>Vertebrata</taxon>
        <taxon>Euteleostomi</taxon>
        <taxon>Actinopterygii</taxon>
        <taxon>Neopterygii</taxon>
        <taxon>Teleostei</taxon>
        <taxon>Neoteleostei</taxon>
        <taxon>Acanthomorphata</taxon>
        <taxon>Ovalentaria</taxon>
        <taxon>Atherinomorphae</taxon>
        <taxon>Cyprinodontiformes</taxon>
        <taxon>Fundulidae</taxon>
        <taxon>Fundulus</taxon>
    </lineage>
</organism>
<evidence type="ECO:0000256" key="4">
    <source>
        <dbReference type="ARBA" id="ARBA00022690"/>
    </source>
</evidence>
<dbReference type="PRINTS" id="PR00295">
    <property type="entry name" value="STEFINA"/>
</dbReference>
<evidence type="ECO:0000256" key="7">
    <source>
        <dbReference type="ARBA" id="ARBA00040677"/>
    </source>
</evidence>
<evidence type="ECO:0000256" key="5">
    <source>
        <dbReference type="ARBA" id="ARBA00022704"/>
    </source>
</evidence>
<keyword evidence="11" id="KW-1185">Reference proteome</keyword>
<keyword evidence="4" id="KW-0646">Protease inhibitor</keyword>
<evidence type="ECO:0000256" key="6">
    <source>
        <dbReference type="ARBA" id="ARBA00022859"/>
    </source>
</evidence>
<reference evidence="10" key="1">
    <citation type="submission" date="2025-08" db="UniProtKB">
        <authorList>
            <consortium name="Ensembl"/>
        </authorList>
    </citation>
    <scope>IDENTIFICATION</scope>
</reference>
<evidence type="ECO:0000313" key="11">
    <source>
        <dbReference type="Proteomes" id="UP000265000"/>
    </source>
</evidence>
<dbReference type="PANTHER" id="PTHR11414:SF21">
    <property type="entry name" value="CYSTATIN 14A, TANDEM DUPLICATE 1-RELATED"/>
    <property type="match status" value="1"/>
</dbReference>
<sequence>MACCGNWSEVIHLMNSGYDEIQEICSEVKSDVEAKTKENYREFRAIEYCHQLVAGTNYLIRVQVGEQKWIDIVVWKHLPQDPIKLQLTGIRQNRKLEDPFEPFNGFN</sequence>
<name>A0A3Q2R398_FUNHE</name>
<evidence type="ECO:0000313" key="10">
    <source>
        <dbReference type="Ensembl" id="ENSFHEP00000034132.1"/>
    </source>
</evidence>
<dbReference type="InterPro" id="IPR000010">
    <property type="entry name" value="Cystatin_dom"/>
</dbReference>
<dbReference type="GO" id="GO:0071220">
    <property type="term" value="P:cellular response to bacterial lipoprotein"/>
    <property type="evidence" value="ECO:0007669"/>
    <property type="project" value="UniProtKB-ARBA"/>
</dbReference>
<dbReference type="InterPro" id="IPR046350">
    <property type="entry name" value="Cystatin_sf"/>
</dbReference>
<evidence type="ECO:0000256" key="1">
    <source>
        <dbReference type="ARBA" id="ARBA00004496"/>
    </source>
</evidence>
<evidence type="ECO:0000256" key="8">
    <source>
        <dbReference type="ARBA" id="ARBA00041437"/>
    </source>
</evidence>
<dbReference type="GO" id="GO:0004869">
    <property type="term" value="F:cysteine-type endopeptidase inhibitor activity"/>
    <property type="evidence" value="ECO:0007669"/>
    <property type="project" value="UniProtKB-KW"/>
</dbReference>
<keyword evidence="5" id="KW-0789">Thiol protease inhibitor</keyword>
<dbReference type="InterPro" id="IPR001713">
    <property type="entry name" value="Prot_inh_stefin"/>
</dbReference>
<dbReference type="STRING" id="8078.ENSFHEP00000034132"/>
<keyword evidence="3" id="KW-0963">Cytoplasm</keyword>
<proteinExistence type="inferred from homology"/>
<dbReference type="CDD" id="cd00042">
    <property type="entry name" value="CY"/>
    <property type="match status" value="1"/>
</dbReference>
<feature type="domain" description="Cystatin" evidence="9">
    <location>
        <begin position="19"/>
        <end position="78"/>
    </location>
</feature>
<reference evidence="10" key="2">
    <citation type="submission" date="2025-09" db="UniProtKB">
        <authorList>
            <consortium name="Ensembl"/>
        </authorList>
    </citation>
    <scope>IDENTIFICATION</scope>
</reference>
<comment type="similarity">
    <text evidence="2">Belongs to the cystatin family.</text>
</comment>
<evidence type="ECO:0000256" key="2">
    <source>
        <dbReference type="ARBA" id="ARBA00009403"/>
    </source>
</evidence>
<dbReference type="Pfam" id="PF00031">
    <property type="entry name" value="Cystatin"/>
    <property type="match status" value="1"/>
</dbReference>
<dbReference type="SUPFAM" id="SSF54403">
    <property type="entry name" value="Cystatin/monellin"/>
    <property type="match status" value="1"/>
</dbReference>